<organism evidence="1 2">
    <name type="scientific">Dactylosporangium fulvum</name>
    <dbReference type="NCBI Taxonomy" id="53359"/>
    <lineage>
        <taxon>Bacteria</taxon>
        <taxon>Bacillati</taxon>
        <taxon>Actinomycetota</taxon>
        <taxon>Actinomycetes</taxon>
        <taxon>Micromonosporales</taxon>
        <taxon>Micromonosporaceae</taxon>
        <taxon>Dactylosporangium</taxon>
    </lineage>
</organism>
<gene>
    <name evidence="1" type="ORF">Dfulv_23710</name>
</gene>
<dbReference type="RefSeq" id="WP_259866911.1">
    <property type="nucleotide sequence ID" value="NZ_BAAAST010000071.1"/>
</dbReference>
<dbReference type="Proteomes" id="UP001059617">
    <property type="component" value="Chromosome"/>
</dbReference>
<proteinExistence type="predicted"/>
<keyword evidence="2" id="KW-1185">Reference proteome</keyword>
<evidence type="ECO:0008006" key="3">
    <source>
        <dbReference type="Google" id="ProtNLM"/>
    </source>
</evidence>
<dbReference type="EMBL" id="CP073720">
    <property type="protein sequence ID" value="UWP87083.1"/>
    <property type="molecule type" value="Genomic_DNA"/>
</dbReference>
<name>A0ABY5WAJ8_9ACTN</name>
<protein>
    <recommendedName>
        <fullName evidence="3">Tetratricopeptide repeat protein</fullName>
    </recommendedName>
</protein>
<evidence type="ECO:0000313" key="1">
    <source>
        <dbReference type="EMBL" id="UWP87083.1"/>
    </source>
</evidence>
<reference evidence="1" key="2">
    <citation type="submission" date="2022-09" db="EMBL/GenBank/DDBJ databases">
        <title>Biosynthetic gene clusters of Dactylosporangioum fulvum.</title>
        <authorList>
            <person name="Caradec T."/>
        </authorList>
    </citation>
    <scope>NUCLEOTIDE SEQUENCE</scope>
    <source>
        <strain evidence="1">NRRL B-16292</strain>
    </source>
</reference>
<sequence>MEEQVRQAVAAWNAQDWERSAVLYEQLATQTPDDPRAGGWWYDAALAQKFRRNWAEAYRLGIHAAAHAARGTQDPAFWNLGIAATIQRDWATARDAWTGFGITLPPGDGPIDGDFGLACVRLDGAEVVWIQRLCPTRGRVMSVPFDTSRRYGEIVVHDGEPKGDRVVDDRTYRVFDELMLFEASDRPTLTVTVTAAEPADLDALAELLDADGFGFEPLRNGVVLCKCCSEGTVDQRAVELSGEQRCLVAAPLDRVREVLDRWQNSATRTWTDLHPAT</sequence>
<evidence type="ECO:0000313" key="2">
    <source>
        <dbReference type="Proteomes" id="UP001059617"/>
    </source>
</evidence>
<accession>A0ABY5WAJ8</accession>
<reference evidence="1" key="1">
    <citation type="submission" date="2021-04" db="EMBL/GenBank/DDBJ databases">
        <authorList>
            <person name="Hartkoorn R.C."/>
            <person name="Beaudoing E."/>
            <person name="Hot D."/>
        </authorList>
    </citation>
    <scope>NUCLEOTIDE SEQUENCE</scope>
    <source>
        <strain evidence="1">NRRL B-16292</strain>
    </source>
</reference>